<feature type="binding site" description="axial binding residue" evidence="6">
    <location>
        <position position="558"/>
    </location>
    <ligand>
        <name>heme b</name>
        <dbReference type="ChEBI" id="CHEBI:60344"/>
    </ligand>
    <ligandPart>
        <name>Fe</name>
        <dbReference type="ChEBI" id="CHEBI:18248"/>
    </ligandPart>
</feature>
<dbReference type="Pfam" id="PF03098">
    <property type="entry name" value="An_peroxidase"/>
    <property type="match status" value="1"/>
</dbReference>
<dbReference type="STRING" id="126957.T1J8N9"/>
<sequence length="808" mass="91026">MISILYLLIISMDSIASAGLCTTNMGDAGVCVESYQCQKRNGLAYPFRSFCILKSNQVGHCCPINNILINRTTTEGPIVVRIGTAYPSSSTVTNPFTTQRTSLFSPRPSIIAHTTHPAFSSSRAPLSAGAVRVFGERAMAQVRDMEVLENILLARGIVIKEGSTEALHQASLPSDEESLKLAKKALANDKATKEIATQLSILTGRSADELARVSVHNTNLNDSCQFVPVCRNRYYKYRSTDGSCNNLLRRQWGTTFTAFDRLLPPVYGDGVSSPRLSSSGHPLPSTRVVSTAIASDAYHPDLNHTLLLMQWGQFVDHDLQLTPIFTVKDGTGISCCHPDVKTNSHLKHPECLEITVPHNDSFFGQFQHTCMEFVRSLPALRSHCNLGTREQMNRVTSYLDASTIYGTSESEIRKLRTFNRGMLKAKPCNGNDYLPFKNDGACHARHQFLAGDSRANQHLHLTALHTLWLREHNRIAQELSNLNFGWSDEILFQEARRIVVAQIQHITYNEFLPILLGIHLMHLNDLLPLEDGFSFNYDSHVNPSILNEFSTAAFRFGHSLIQGIIHLSANSAEGDQLMPFRDQFLTSYQIHNNGFLEKTLRSLLLQSSQKMDKHFSYEITRHLFERRNSFGLDLVALDLQRGRDHGLPGYNQFRRHCGLVSARYFDDFRSEIDEDVIKSFKQVYSHVDDVDLFIAAIAERPLPGALLGPTFACIIAEQFIRLKKGDRFWYENGLQVSSFSESQLSQLRKSTLARVICDNSDLRRVQAQGFFKEAPWNPSIPCDSKQIPRVYLNAWKNEPVLSRRNSNK</sequence>
<reference evidence="9" key="1">
    <citation type="submission" date="2011-05" db="EMBL/GenBank/DDBJ databases">
        <authorList>
            <person name="Richards S.R."/>
            <person name="Qu J."/>
            <person name="Jiang H."/>
            <person name="Jhangiani S.N."/>
            <person name="Agravi P."/>
            <person name="Goodspeed R."/>
            <person name="Gross S."/>
            <person name="Mandapat C."/>
            <person name="Jackson L."/>
            <person name="Mathew T."/>
            <person name="Pu L."/>
            <person name="Thornton R."/>
            <person name="Saada N."/>
            <person name="Wilczek-Boney K.B."/>
            <person name="Lee S."/>
            <person name="Kovar C."/>
            <person name="Wu Y."/>
            <person name="Scherer S.E."/>
            <person name="Worley K.C."/>
            <person name="Muzny D.M."/>
            <person name="Gibbs R."/>
        </authorList>
    </citation>
    <scope>NUCLEOTIDE SEQUENCE</scope>
    <source>
        <strain evidence="9">Brora</strain>
    </source>
</reference>
<dbReference type="PANTHER" id="PTHR11475:SF4">
    <property type="entry name" value="CHORION PEROXIDASE"/>
    <property type="match status" value="1"/>
</dbReference>
<dbReference type="eggNOG" id="KOG2408">
    <property type="taxonomic scope" value="Eukaryota"/>
</dbReference>
<evidence type="ECO:0000256" key="5">
    <source>
        <dbReference type="ARBA" id="ARBA00023180"/>
    </source>
</evidence>
<dbReference type="AlphaFoldDB" id="T1J8N9"/>
<protein>
    <recommendedName>
        <fullName evidence="10">Chorion peroxidase</fullName>
    </recommendedName>
</protein>
<evidence type="ECO:0000313" key="8">
    <source>
        <dbReference type="EnsemblMetazoa" id="SMAR010075-PA"/>
    </source>
</evidence>
<dbReference type="CDD" id="cd09823">
    <property type="entry name" value="peroxinectin_like"/>
    <property type="match status" value="1"/>
</dbReference>
<accession>T1J8N9</accession>
<dbReference type="PROSITE" id="PS50292">
    <property type="entry name" value="PEROXIDASE_3"/>
    <property type="match status" value="1"/>
</dbReference>
<proteinExistence type="predicted"/>
<keyword evidence="6" id="KW-0479">Metal-binding</keyword>
<dbReference type="InterPro" id="IPR037120">
    <property type="entry name" value="Haem_peroxidase_sf_animal"/>
</dbReference>
<name>T1J8N9_STRMM</name>
<dbReference type="InterPro" id="IPR019791">
    <property type="entry name" value="Haem_peroxidase_animal"/>
</dbReference>
<reference evidence="8" key="2">
    <citation type="submission" date="2015-02" db="UniProtKB">
        <authorList>
            <consortium name="EnsemblMetazoa"/>
        </authorList>
    </citation>
    <scope>IDENTIFICATION</scope>
</reference>
<dbReference type="OMA" id="ICANTNT"/>
<keyword evidence="9" id="KW-1185">Reference proteome</keyword>
<feature type="signal peptide" evidence="7">
    <location>
        <begin position="1"/>
        <end position="18"/>
    </location>
</feature>
<dbReference type="PhylomeDB" id="T1J8N9"/>
<evidence type="ECO:0000256" key="3">
    <source>
        <dbReference type="ARBA" id="ARBA00022559"/>
    </source>
</evidence>
<evidence type="ECO:0000256" key="4">
    <source>
        <dbReference type="ARBA" id="ARBA00022729"/>
    </source>
</evidence>
<keyword evidence="5" id="KW-0325">Glycoprotein</keyword>
<dbReference type="Gene3D" id="1.10.640.10">
    <property type="entry name" value="Haem peroxidase domain superfamily, animal type"/>
    <property type="match status" value="1"/>
</dbReference>
<dbReference type="HOGENOM" id="CLU_006087_5_2_1"/>
<organism evidence="8 9">
    <name type="scientific">Strigamia maritima</name>
    <name type="common">European centipede</name>
    <name type="synonym">Geophilus maritimus</name>
    <dbReference type="NCBI Taxonomy" id="126957"/>
    <lineage>
        <taxon>Eukaryota</taxon>
        <taxon>Metazoa</taxon>
        <taxon>Ecdysozoa</taxon>
        <taxon>Arthropoda</taxon>
        <taxon>Myriapoda</taxon>
        <taxon>Chilopoda</taxon>
        <taxon>Pleurostigmophora</taxon>
        <taxon>Geophilomorpha</taxon>
        <taxon>Linotaeniidae</taxon>
        <taxon>Strigamia</taxon>
    </lineage>
</organism>
<keyword evidence="3" id="KW-0575">Peroxidase</keyword>
<dbReference type="GO" id="GO:0005576">
    <property type="term" value="C:extracellular region"/>
    <property type="evidence" value="ECO:0007669"/>
    <property type="project" value="UniProtKB-SubCell"/>
</dbReference>
<keyword evidence="2" id="KW-0964">Secreted</keyword>
<evidence type="ECO:0000313" key="9">
    <source>
        <dbReference type="Proteomes" id="UP000014500"/>
    </source>
</evidence>
<dbReference type="GO" id="GO:0020037">
    <property type="term" value="F:heme binding"/>
    <property type="evidence" value="ECO:0007669"/>
    <property type="project" value="InterPro"/>
</dbReference>
<dbReference type="GO" id="GO:0004601">
    <property type="term" value="F:peroxidase activity"/>
    <property type="evidence" value="ECO:0007669"/>
    <property type="project" value="UniProtKB-KW"/>
</dbReference>
<evidence type="ECO:0000256" key="6">
    <source>
        <dbReference type="PIRSR" id="PIRSR619791-2"/>
    </source>
</evidence>
<evidence type="ECO:0000256" key="7">
    <source>
        <dbReference type="SAM" id="SignalP"/>
    </source>
</evidence>
<dbReference type="GO" id="GO:0046872">
    <property type="term" value="F:metal ion binding"/>
    <property type="evidence" value="ECO:0007669"/>
    <property type="project" value="UniProtKB-KW"/>
</dbReference>
<keyword evidence="4 7" id="KW-0732">Signal</keyword>
<keyword evidence="3" id="KW-0560">Oxidoreductase</keyword>
<keyword evidence="6" id="KW-0408">Iron</keyword>
<keyword evidence="6" id="KW-0349">Heme</keyword>
<dbReference type="Proteomes" id="UP000014500">
    <property type="component" value="Unassembled WGS sequence"/>
</dbReference>
<dbReference type="SUPFAM" id="SSF48113">
    <property type="entry name" value="Heme-dependent peroxidases"/>
    <property type="match status" value="1"/>
</dbReference>
<dbReference type="InterPro" id="IPR010255">
    <property type="entry name" value="Haem_peroxidase_sf"/>
</dbReference>
<feature type="chain" id="PRO_5004580068" description="Chorion peroxidase" evidence="7">
    <location>
        <begin position="19"/>
        <end position="808"/>
    </location>
</feature>
<dbReference type="FunFam" id="1.10.640.10:FF:000003">
    <property type="entry name" value="chorion peroxidase"/>
    <property type="match status" value="1"/>
</dbReference>
<dbReference type="EMBL" id="JH431958">
    <property type="status" value="NOT_ANNOTATED_CDS"/>
    <property type="molecule type" value="Genomic_DNA"/>
</dbReference>
<dbReference type="EnsemblMetazoa" id="SMAR010075-RA">
    <property type="protein sequence ID" value="SMAR010075-PA"/>
    <property type="gene ID" value="SMAR010075"/>
</dbReference>
<evidence type="ECO:0000256" key="2">
    <source>
        <dbReference type="ARBA" id="ARBA00022525"/>
    </source>
</evidence>
<dbReference type="GO" id="GO:0006979">
    <property type="term" value="P:response to oxidative stress"/>
    <property type="evidence" value="ECO:0007669"/>
    <property type="project" value="InterPro"/>
</dbReference>
<dbReference type="PANTHER" id="PTHR11475">
    <property type="entry name" value="OXIDASE/PEROXIDASE"/>
    <property type="match status" value="1"/>
</dbReference>
<evidence type="ECO:0008006" key="10">
    <source>
        <dbReference type="Google" id="ProtNLM"/>
    </source>
</evidence>
<comment type="subcellular location">
    <subcellularLocation>
        <location evidence="1">Secreted</location>
    </subcellularLocation>
</comment>
<evidence type="ECO:0000256" key="1">
    <source>
        <dbReference type="ARBA" id="ARBA00004613"/>
    </source>
</evidence>
<dbReference type="PRINTS" id="PR00457">
    <property type="entry name" value="ANPEROXIDASE"/>
</dbReference>